<keyword evidence="2" id="KW-0694">RNA-binding</keyword>
<dbReference type="PANTHER" id="PTHR30185">
    <property type="entry name" value="CRYPTIC BETA-GLUCOSIDE BGL OPERON ANTITERMINATOR"/>
    <property type="match status" value="1"/>
</dbReference>
<evidence type="ECO:0000256" key="3">
    <source>
        <dbReference type="ARBA" id="ARBA00023015"/>
    </source>
</evidence>
<evidence type="ECO:0000256" key="2">
    <source>
        <dbReference type="ARBA" id="ARBA00022884"/>
    </source>
</evidence>
<keyword evidence="4" id="KW-0010">Activator</keyword>
<dbReference type="SUPFAM" id="SSF50151">
    <property type="entry name" value="SacY-like RNA-binding domain"/>
    <property type="match status" value="1"/>
</dbReference>
<dbReference type="InterPro" id="IPR036650">
    <property type="entry name" value="CAT_RNA-bd_dom_sf"/>
</dbReference>
<organism evidence="9 10">
    <name type="scientific">Clostridium neonatale</name>
    <dbReference type="NCBI Taxonomy" id="137838"/>
    <lineage>
        <taxon>Bacteria</taxon>
        <taxon>Bacillati</taxon>
        <taxon>Bacillota</taxon>
        <taxon>Clostridia</taxon>
        <taxon>Eubacteriales</taxon>
        <taxon>Clostridiaceae</taxon>
        <taxon>Clostridium</taxon>
    </lineage>
</organism>
<evidence type="ECO:0000256" key="4">
    <source>
        <dbReference type="ARBA" id="ARBA00023159"/>
    </source>
</evidence>
<dbReference type="PROSITE" id="PS00654">
    <property type="entry name" value="PRD_1"/>
    <property type="match status" value="1"/>
</dbReference>
<dbReference type="Proteomes" id="UP000789738">
    <property type="component" value="Unassembled WGS sequence"/>
</dbReference>
<reference evidence="9 10" key="1">
    <citation type="submission" date="2018-06" db="EMBL/GenBank/DDBJ databases">
        <authorList>
            <consortium name="IHU Genomes"/>
        </authorList>
    </citation>
    <scope>NUCLEOTIDE SEQUENCE [LARGE SCALE GENOMIC DNA]</scope>
    <source>
        <strain evidence="9 10">NEC25</strain>
    </source>
</reference>
<accession>A0A653AQQ6</accession>
<dbReference type="PROSITE" id="PS51372">
    <property type="entry name" value="PRD_2"/>
    <property type="match status" value="2"/>
</dbReference>
<evidence type="ECO:0000259" key="7">
    <source>
        <dbReference type="PROSITE" id="PS51372"/>
    </source>
</evidence>
<dbReference type="Gene3D" id="1.20.58.1950">
    <property type="match status" value="1"/>
</dbReference>
<dbReference type="InterPro" id="IPR011608">
    <property type="entry name" value="PRD"/>
</dbReference>
<dbReference type="GO" id="GO:0045893">
    <property type="term" value="P:positive regulation of DNA-templated transcription"/>
    <property type="evidence" value="ECO:0007669"/>
    <property type="project" value="InterPro"/>
</dbReference>
<dbReference type="SUPFAM" id="SSF63520">
    <property type="entry name" value="PTS-regulatory domain, PRD"/>
    <property type="match status" value="2"/>
</dbReference>
<evidence type="ECO:0000256" key="6">
    <source>
        <dbReference type="ARBA" id="ARBA00038510"/>
    </source>
</evidence>
<dbReference type="InterPro" id="IPR004341">
    <property type="entry name" value="CAT_RNA-bd_dom"/>
</dbReference>
<evidence type="ECO:0000313" key="9">
    <source>
        <dbReference type="EMBL" id="VCT83804.1"/>
    </source>
</evidence>
<evidence type="ECO:0000313" key="10">
    <source>
        <dbReference type="Proteomes" id="UP000431451"/>
    </source>
</evidence>
<proteinExistence type="inferred from homology"/>
<dbReference type="InterPro" id="IPR050661">
    <property type="entry name" value="BglG_antiterminators"/>
</dbReference>
<dbReference type="SMART" id="SM01061">
    <property type="entry name" value="CAT_RBD"/>
    <property type="match status" value="1"/>
</dbReference>
<gene>
    <name evidence="9" type="primary">licT_3</name>
    <name evidence="8" type="synonym">licT</name>
    <name evidence="8" type="ORF">CNEO_44186</name>
    <name evidence="9" type="ORF">CNEONATNEC25_01401</name>
</gene>
<evidence type="ECO:0000256" key="1">
    <source>
        <dbReference type="ARBA" id="ARBA00022737"/>
    </source>
</evidence>
<dbReference type="Gene3D" id="1.10.1790.10">
    <property type="entry name" value="PRD domain"/>
    <property type="match status" value="1"/>
</dbReference>
<dbReference type="Proteomes" id="UP000431451">
    <property type="component" value="Unassembled WGS sequence"/>
</dbReference>
<dbReference type="AlphaFoldDB" id="A0A653AQQ6"/>
<reference evidence="8" key="2">
    <citation type="submission" date="2021-10" db="EMBL/GenBank/DDBJ databases">
        <authorList>
            <person name="Mesa V."/>
        </authorList>
    </citation>
    <scope>NUCLEOTIDE SEQUENCE</scope>
    <source>
        <strain evidence="8">CC3_PB</strain>
    </source>
</reference>
<dbReference type="Gene3D" id="1.20.890.100">
    <property type="match status" value="1"/>
</dbReference>
<dbReference type="Gene3D" id="2.30.24.10">
    <property type="entry name" value="CAT RNA-binding domain"/>
    <property type="match status" value="1"/>
</dbReference>
<dbReference type="Pfam" id="PF03123">
    <property type="entry name" value="CAT_RBD"/>
    <property type="match status" value="1"/>
</dbReference>
<evidence type="ECO:0000313" key="8">
    <source>
        <dbReference type="EMBL" id="CAG9709434.1"/>
    </source>
</evidence>
<keyword evidence="1" id="KW-0677">Repeat</keyword>
<protein>
    <submittedName>
        <fullName evidence="9">Transcription antiterminator LicT</fullName>
    </submittedName>
</protein>
<dbReference type="NCBIfam" id="NF046042">
    <property type="entry name" value="LicT"/>
    <property type="match status" value="1"/>
</dbReference>
<keyword evidence="5" id="KW-0804">Transcription</keyword>
<feature type="domain" description="PRD" evidence="7">
    <location>
        <begin position="183"/>
        <end position="290"/>
    </location>
</feature>
<dbReference type="EMBL" id="UWJD01000001">
    <property type="protein sequence ID" value="VCT83804.1"/>
    <property type="molecule type" value="Genomic_DNA"/>
</dbReference>
<name>A0A653AQQ6_9CLOT</name>
<dbReference type="Pfam" id="PF00874">
    <property type="entry name" value="PRD"/>
    <property type="match status" value="2"/>
</dbReference>
<feature type="domain" description="PRD" evidence="7">
    <location>
        <begin position="77"/>
        <end position="182"/>
    </location>
</feature>
<dbReference type="GO" id="GO:0003723">
    <property type="term" value="F:RNA binding"/>
    <property type="evidence" value="ECO:0007669"/>
    <property type="project" value="UniProtKB-KW"/>
</dbReference>
<sequence length="290" mass="33743">MKEFISLYGEIYMKISRVINNNVVCVINDNNEELVLMGNGIAFKKRKGDDIDESKVEKEFSINNKHTANKLENILADIPIEHINLSNAIIKKAKETLNKELNDNIYITLTDHISFAIKRFEQGHMLSNALLWEIKKFYPEEFNIGQDAIMLIWEKLGVELPEDEAGFIGLHIVNAQLDSNMNSTMEITKLIQSILKLIKYYYHIDLDESSVYYTRFITHLKYFAQKVLNKNDLGNKSDSIYNIIKSQYPQAFECARKIADFIERDYKKSISEEELVYLTVHIKRICEPES</sequence>
<comment type="similarity">
    <text evidence="6">Belongs to the transcriptional antiterminator BglG family.</text>
</comment>
<keyword evidence="3" id="KW-0805">Transcription regulation</keyword>
<dbReference type="PANTHER" id="PTHR30185:SF15">
    <property type="entry name" value="CRYPTIC BETA-GLUCOSIDE BGL OPERON ANTITERMINATOR"/>
    <property type="match status" value="1"/>
</dbReference>
<evidence type="ECO:0000256" key="5">
    <source>
        <dbReference type="ARBA" id="ARBA00023163"/>
    </source>
</evidence>
<dbReference type="EMBL" id="CAKJVE010000004">
    <property type="protein sequence ID" value="CAG9709434.1"/>
    <property type="molecule type" value="Genomic_DNA"/>
</dbReference>
<dbReference type="InterPro" id="IPR036634">
    <property type="entry name" value="PRD_sf"/>
</dbReference>
<dbReference type="InterPro" id="IPR001550">
    <property type="entry name" value="Transcrpt_antitermin_CS"/>
</dbReference>